<comment type="similarity">
    <text evidence="1 5">Belongs to the universal ribosomal protein uL4 family.</text>
</comment>
<dbReference type="SUPFAM" id="SSF52166">
    <property type="entry name" value="Ribosomal protein L4"/>
    <property type="match status" value="1"/>
</dbReference>
<evidence type="ECO:0000256" key="5">
    <source>
        <dbReference type="HAMAP-Rule" id="MF_01328"/>
    </source>
</evidence>
<evidence type="ECO:0000313" key="6">
    <source>
        <dbReference type="EMBL" id="KKU61895.1"/>
    </source>
</evidence>
<protein>
    <recommendedName>
        <fullName evidence="4 5">Large ribosomal subunit protein uL4</fullName>
    </recommendedName>
</protein>
<comment type="function">
    <text evidence="5">Forms part of the polypeptide exit tunnel.</text>
</comment>
<dbReference type="PATRIC" id="fig|1618371.3.peg.110"/>
<keyword evidence="5" id="KW-0694">RNA-binding</keyword>
<dbReference type="InterPro" id="IPR002136">
    <property type="entry name" value="Ribosomal_uL4"/>
</dbReference>
<evidence type="ECO:0000256" key="1">
    <source>
        <dbReference type="ARBA" id="ARBA00010528"/>
    </source>
</evidence>
<comment type="caution">
    <text evidence="6">The sequence shown here is derived from an EMBL/GenBank/DDBJ whole genome shotgun (WGS) entry which is preliminary data.</text>
</comment>
<evidence type="ECO:0000256" key="2">
    <source>
        <dbReference type="ARBA" id="ARBA00022980"/>
    </source>
</evidence>
<dbReference type="AlphaFoldDB" id="A0A0G1UW04"/>
<proteinExistence type="inferred from homology"/>
<evidence type="ECO:0000256" key="3">
    <source>
        <dbReference type="ARBA" id="ARBA00023274"/>
    </source>
</evidence>
<gene>
    <name evidence="5" type="primary">rplD</name>
    <name evidence="6" type="ORF">UX85_C0001G0109</name>
</gene>
<dbReference type="Proteomes" id="UP000033860">
    <property type="component" value="Unassembled WGS sequence"/>
</dbReference>
<organism evidence="6 7">
    <name type="scientific">Candidatus Beckwithbacteria bacterium GW2011_GWB1_47_15</name>
    <dbReference type="NCBI Taxonomy" id="1618371"/>
    <lineage>
        <taxon>Bacteria</taxon>
        <taxon>Candidatus Beckwithiibacteriota</taxon>
    </lineage>
</organism>
<dbReference type="GO" id="GO:1990904">
    <property type="term" value="C:ribonucleoprotein complex"/>
    <property type="evidence" value="ECO:0007669"/>
    <property type="project" value="UniProtKB-KW"/>
</dbReference>
<comment type="subunit">
    <text evidence="5">Part of the 50S ribosomal subunit.</text>
</comment>
<dbReference type="NCBIfam" id="TIGR03953">
    <property type="entry name" value="rplD_bact"/>
    <property type="match status" value="1"/>
</dbReference>
<accession>A0A0G1UW04</accession>
<dbReference type="PANTHER" id="PTHR10746:SF6">
    <property type="entry name" value="LARGE RIBOSOMAL SUBUNIT PROTEIN UL4M"/>
    <property type="match status" value="1"/>
</dbReference>
<evidence type="ECO:0000256" key="4">
    <source>
        <dbReference type="ARBA" id="ARBA00035244"/>
    </source>
</evidence>
<dbReference type="GO" id="GO:0019843">
    <property type="term" value="F:rRNA binding"/>
    <property type="evidence" value="ECO:0007669"/>
    <property type="project" value="UniProtKB-UniRule"/>
</dbReference>
<sequence length="211" mass="22962">MAQIPLVNTSGKKVKSLKVSGKIFGAKVNPSLVNQAVRVYLSNQRQASARTKSRGEVKVTKAKIWRQKGTGRARHGSRNAPIFVGGAKAHGPTGQQNFNLKLTRKMKRLSLFSALTQKLKDQEVIAVSGLDTQKPKTKIFAQIIQKLAPKAKNATLILAPKPPANIVTATKNLPRLSVTSADKLTTYQALSSHQLIFTEKSLKSLTDHYAG</sequence>
<dbReference type="EMBL" id="LCNT01000001">
    <property type="protein sequence ID" value="KKU61895.1"/>
    <property type="molecule type" value="Genomic_DNA"/>
</dbReference>
<evidence type="ECO:0000313" key="7">
    <source>
        <dbReference type="Proteomes" id="UP000033860"/>
    </source>
</evidence>
<reference evidence="6 7" key="1">
    <citation type="journal article" date="2015" name="Nature">
        <title>rRNA introns, odd ribosomes, and small enigmatic genomes across a large radiation of phyla.</title>
        <authorList>
            <person name="Brown C.T."/>
            <person name="Hug L.A."/>
            <person name="Thomas B.C."/>
            <person name="Sharon I."/>
            <person name="Castelle C.J."/>
            <person name="Singh A."/>
            <person name="Wilkins M.J."/>
            <person name="Williams K.H."/>
            <person name="Banfield J.F."/>
        </authorList>
    </citation>
    <scope>NUCLEOTIDE SEQUENCE [LARGE SCALE GENOMIC DNA]</scope>
</reference>
<dbReference type="GO" id="GO:0003735">
    <property type="term" value="F:structural constituent of ribosome"/>
    <property type="evidence" value="ECO:0007669"/>
    <property type="project" value="InterPro"/>
</dbReference>
<dbReference type="Pfam" id="PF00573">
    <property type="entry name" value="Ribosomal_L4"/>
    <property type="match status" value="1"/>
</dbReference>
<keyword evidence="2 5" id="KW-0689">Ribosomal protein</keyword>
<keyword evidence="3 5" id="KW-0687">Ribonucleoprotein</keyword>
<dbReference type="InterPro" id="IPR023574">
    <property type="entry name" value="Ribosomal_uL4_dom_sf"/>
</dbReference>
<dbReference type="PANTHER" id="PTHR10746">
    <property type="entry name" value="50S RIBOSOMAL PROTEIN L4"/>
    <property type="match status" value="1"/>
</dbReference>
<name>A0A0G1UW04_9BACT</name>
<keyword evidence="5" id="KW-0699">rRNA-binding</keyword>
<dbReference type="GO" id="GO:0005840">
    <property type="term" value="C:ribosome"/>
    <property type="evidence" value="ECO:0007669"/>
    <property type="project" value="UniProtKB-KW"/>
</dbReference>
<dbReference type="GO" id="GO:0006412">
    <property type="term" value="P:translation"/>
    <property type="evidence" value="ECO:0007669"/>
    <property type="project" value="UniProtKB-UniRule"/>
</dbReference>
<dbReference type="InterPro" id="IPR013005">
    <property type="entry name" value="Ribosomal_uL4-like"/>
</dbReference>
<dbReference type="HAMAP" id="MF_01328_B">
    <property type="entry name" value="Ribosomal_uL4_B"/>
    <property type="match status" value="1"/>
</dbReference>
<dbReference type="Gene3D" id="3.40.1370.10">
    <property type="match status" value="1"/>
</dbReference>
<comment type="function">
    <text evidence="5">One of the primary rRNA binding proteins, this protein initially binds near the 5'-end of the 23S rRNA. It is important during the early stages of 50S assembly. It makes multiple contacts with different domains of the 23S rRNA in the assembled 50S subunit and ribosome.</text>
</comment>